<dbReference type="InterPro" id="IPR013328">
    <property type="entry name" value="6PGD_dom2"/>
</dbReference>
<keyword evidence="4 13" id="KW-0560">Oxidoreductase</keyword>
<feature type="binding site" evidence="13">
    <location>
        <position position="257"/>
    </location>
    <ligand>
        <name>sn-glycerol 3-phosphate</name>
        <dbReference type="ChEBI" id="CHEBI:57597"/>
    </ligand>
</feature>
<feature type="domain" description="Glycerol-3-phosphate dehydrogenase NAD-dependent N-terminal" evidence="18">
    <location>
        <begin position="3"/>
        <end position="161"/>
    </location>
</feature>
<dbReference type="GO" id="GO:0008654">
    <property type="term" value="P:phospholipid biosynthetic process"/>
    <property type="evidence" value="ECO:0007669"/>
    <property type="project" value="UniProtKB-KW"/>
</dbReference>
<dbReference type="HAMAP" id="MF_00394">
    <property type="entry name" value="NAD_Glyc3P_dehydrog"/>
    <property type="match status" value="1"/>
</dbReference>
<feature type="binding site" evidence="13">
    <location>
        <position position="139"/>
    </location>
    <ligand>
        <name>sn-glycerol 3-phosphate</name>
        <dbReference type="ChEBI" id="CHEBI:57597"/>
    </ligand>
</feature>
<feature type="binding site" evidence="13">
    <location>
        <position position="256"/>
    </location>
    <ligand>
        <name>sn-glycerol 3-phosphate</name>
        <dbReference type="ChEBI" id="CHEBI:57597"/>
    </ligand>
</feature>
<gene>
    <name evidence="13" type="primary">gpsA</name>
    <name evidence="20" type="ORF">DDZ44_08625</name>
</gene>
<dbReference type="UniPathway" id="UPA00940"/>
<evidence type="ECO:0000256" key="5">
    <source>
        <dbReference type="ARBA" id="ARBA00023027"/>
    </source>
</evidence>
<evidence type="ECO:0000256" key="11">
    <source>
        <dbReference type="ARBA" id="ARBA00069372"/>
    </source>
</evidence>
<dbReference type="PANTHER" id="PTHR11728:SF1">
    <property type="entry name" value="GLYCEROL-3-PHOSPHATE DEHYDROGENASE [NAD(+)] 2, CHLOROPLASTIC"/>
    <property type="match status" value="1"/>
</dbReference>
<feature type="binding site" evidence="13">
    <location>
        <position position="106"/>
    </location>
    <ligand>
        <name>sn-glycerol 3-phosphate</name>
        <dbReference type="ChEBI" id="CHEBI:57597"/>
    </ligand>
</feature>
<evidence type="ECO:0000256" key="13">
    <source>
        <dbReference type="HAMAP-Rule" id="MF_00394"/>
    </source>
</evidence>
<comment type="catalytic activity">
    <reaction evidence="13">
        <text>sn-glycerol 3-phosphate + NAD(+) = dihydroxyacetone phosphate + NADH + H(+)</text>
        <dbReference type="Rhea" id="RHEA:11092"/>
        <dbReference type="ChEBI" id="CHEBI:15378"/>
        <dbReference type="ChEBI" id="CHEBI:57540"/>
        <dbReference type="ChEBI" id="CHEBI:57597"/>
        <dbReference type="ChEBI" id="CHEBI:57642"/>
        <dbReference type="ChEBI" id="CHEBI:57945"/>
        <dbReference type="EC" id="1.1.1.94"/>
    </reaction>
</comment>
<feature type="binding site" evidence="16">
    <location>
        <begin position="8"/>
        <end position="13"/>
    </location>
    <ligand>
        <name>NAD(+)</name>
        <dbReference type="ChEBI" id="CHEBI:57540"/>
    </ligand>
</feature>
<dbReference type="EMBL" id="DNZF01000189">
    <property type="protein sequence ID" value="HBK53985.1"/>
    <property type="molecule type" value="Genomic_DNA"/>
</dbReference>
<feature type="binding site" evidence="13">
    <location>
        <position position="11"/>
    </location>
    <ligand>
        <name>NADPH</name>
        <dbReference type="ChEBI" id="CHEBI:57783"/>
    </ligand>
</feature>
<dbReference type="GO" id="GO:0005829">
    <property type="term" value="C:cytosol"/>
    <property type="evidence" value="ECO:0007669"/>
    <property type="project" value="TreeGrafter"/>
</dbReference>
<dbReference type="GO" id="GO:0006650">
    <property type="term" value="P:glycerophospholipid metabolic process"/>
    <property type="evidence" value="ECO:0007669"/>
    <property type="project" value="UniProtKB-UniRule"/>
</dbReference>
<dbReference type="STRING" id="378794.GCA_001570625_00826"/>
<evidence type="ECO:0000256" key="2">
    <source>
        <dbReference type="ARBA" id="ARBA00022516"/>
    </source>
</evidence>
<dbReference type="GO" id="GO:0005975">
    <property type="term" value="P:carbohydrate metabolic process"/>
    <property type="evidence" value="ECO:0007669"/>
    <property type="project" value="InterPro"/>
</dbReference>
<keyword evidence="5 13" id="KW-0520">NAD</keyword>
<dbReference type="FunFam" id="3.40.50.720:FF:000019">
    <property type="entry name" value="Glycerol-3-phosphate dehydrogenase [NAD(P)+]"/>
    <property type="match status" value="1"/>
</dbReference>
<dbReference type="PANTHER" id="PTHR11728">
    <property type="entry name" value="GLYCEROL-3-PHOSPHATE DEHYDROGENASE"/>
    <property type="match status" value="1"/>
</dbReference>
<feature type="binding site" evidence="16">
    <location>
        <position position="141"/>
    </location>
    <ligand>
        <name>NAD(+)</name>
        <dbReference type="ChEBI" id="CHEBI:57540"/>
    </ligand>
</feature>
<dbReference type="Pfam" id="PF07479">
    <property type="entry name" value="NAD_Gly3P_dh_C"/>
    <property type="match status" value="1"/>
</dbReference>
<feature type="binding site" evidence="13">
    <location>
        <position position="106"/>
    </location>
    <ligand>
        <name>NADPH</name>
        <dbReference type="ChEBI" id="CHEBI:57783"/>
    </ligand>
</feature>
<dbReference type="InterPro" id="IPR008927">
    <property type="entry name" value="6-PGluconate_DH-like_C_sf"/>
</dbReference>
<dbReference type="GO" id="GO:0141153">
    <property type="term" value="F:glycerol-3-phosphate dehydrogenase (NADP+) activity"/>
    <property type="evidence" value="ECO:0007669"/>
    <property type="project" value="RHEA"/>
</dbReference>
<feature type="active site" description="Proton acceptor" evidence="13 14">
    <location>
        <position position="192"/>
    </location>
</feature>
<dbReference type="GO" id="GO:0046167">
    <property type="term" value="P:glycerol-3-phosphate biosynthetic process"/>
    <property type="evidence" value="ECO:0007669"/>
    <property type="project" value="UniProtKB-UniRule"/>
</dbReference>
<dbReference type="InterPro" id="IPR036291">
    <property type="entry name" value="NAD(P)-bd_dom_sf"/>
</dbReference>
<name>A0A354YXA5_9FIRM</name>
<evidence type="ECO:0000313" key="21">
    <source>
        <dbReference type="Proteomes" id="UP000263273"/>
    </source>
</evidence>
<keyword evidence="6 13" id="KW-0443">Lipid metabolism</keyword>
<dbReference type="RefSeq" id="WP_061213350.1">
    <property type="nucleotide sequence ID" value="NZ_DCDX01000127.1"/>
</dbReference>
<dbReference type="AlphaFoldDB" id="A0A354YXA5"/>
<dbReference type="InterPro" id="IPR011128">
    <property type="entry name" value="G3P_DH_NAD-dep_N"/>
</dbReference>
<comment type="subcellular location">
    <subcellularLocation>
        <location evidence="13">Cytoplasm</location>
    </subcellularLocation>
</comment>
<evidence type="ECO:0000256" key="4">
    <source>
        <dbReference type="ARBA" id="ARBA00023002"/>
    </source>
</evidence>
<dbReference type="GO" id="GO:0051287">
    <property type="term" value="F:NAD binding"/>
    <property type="evidence" value="ECO:0007669"/>
    <property type="project" value="InterPro"/>
</dbReference>
<dbReference type="InterPro" id="IPR006168">
    <property type="entry name" value="G3P_DH_NAD-dep"/>
</dbReference>
<dbReference type="PIRSF" id="PIRSF000114">
    <property type="entry name" value="Glycerol-3-P_dh"/>
    <property type="match status" value="1"/>
</dbReference>
<feature type="binding site" evidence="15">
    <location>
        <position position="106"/>
    </location>
    <ligand>
        <name>substrate</name>
    </ligand>
</feature>
<feature type="binding site" evidence="13">
    <location>
        <position position="255"/>
    </location>
    <ligand>
        <name>sn-glycerol 3-phosphate</name>
        <dbReference type="ChEBI" id="CHEBI:57597"/>
    </ligand>
</feature>
<feature type="domain" description="Glycerol-3-phosphate dehydrogenase NAD-dependent C-terminal" evidence="19">
    <location>
        <begin position="181"/>
        <end position="320"/>
    </location>
</feature>
<reference evidence="20 21" key="1">
    <citation type="journal article" date="2018" name="Nat. Biotechnol.">
        <title>A standardized bacterial taxonomy based on genome phylogeny substantially revises the tree of life.</title>
        <authorList>
            <person name="Parks D.H."/>
            <person name="Chuvochina M."/>
            <person name="Waite D.W."/>
            <person name="Rinke C."/>
            <person name="Skarshewski A."/>
            <person name="Chaumeil P.A."/>
            <person name="Hugenholtz P."/>
        </authorList>
    </citation>
    <scope>NUCLEOTIDE SEQUENCE [LARGE SCALE GENOMIC DNA]</scope>
    <source>
        <strain evidence="20">UBA10948</strain>
    </source>
</reference>
<dbReference type="SUPFAM" id="SSF48179">
    <property type="entry name" value="6-phosphogluconate dehydrogenase C-terminal domain-like"/>
    <property type="match status" value="1"/>
</dbReference>
<accession>A0A354YXA5</accession>
<dbReference type="NCBIfam" id="NF000941">
    <property type="entry name" value="PRK00094.1-3"/>
    <property type="match status" value="1"/>
</dbReference>
<evidence type="ECO:0000259" key="19">
    <source>
        <dbReference type="Pfam" id="PF07479"/>
    </source>
</evidence>
<dbReference type="NCBIfam" id="NF000942">
    <property type="entry name" value="PRK00094.1-4"/>
    <property type="match status" value="1"/>
</dbReference>
<feature type="binding site" evidence="16">
    <location>
        <position position="256"/>
    </location>
    <ligand>
        <name>NAD(+)</name>
        <dbReference type="ChEBI" id="CHEBI:57540"/>
    </ligand>
</feature>
<comment type="caution">
    <text evidence="13">Lacks conserved residue(s) required for the propagation of feature annotation.</text>
</comment>
<feature type="binding site" evidence="13">
    <location>
        <position position="280"/>
    </location>
    <ligand>
        <name>NADPH</name>
        <dbReference type="ChEBI" id="CHEBI:57783"/>
    </ligand>
</feature>
<proteinExistence type="inferred from homology"/>
<evidence type="ECO:0000256" key="15">
    <source>
        <dbReference type="PIRSR" id="PIRSR000114-2"/>
    </source>
</evidence>
<keyword evidence="13" id="KW-0963">Cytoplasm</keyword>
<comment type="similarity">
    <text evidence="1 13 17">Belongs to the NAD-dependent glycerol-3-phosphate dehydrogenase family.</text>
</comment>
<feature type="binding site" evidence="13">
    <location>
        <position position="32"/>
    </location>
    <ligand>
        <name>NADPH</name>
        <dbReference type="ChEBI" id="CHEBI:57783"/>
    </ligand>
</feature>
<dbReference type="NCBIfam" id="NF000940">
    <property type="entry name" value="PRK00094.1-2"/>
    <property type="match status" value="1"/>
</dbReference>
<dbReference type="FunFam" id="1.10.1040.10:FF:000001">
    <property type="entry name" value="Glycerol-3-phosphate dehydrogenase [NAD(P)+]"/>
    <property type="match status" value="1"/>
</dbReference>
<evidence type="ECO:0000256" key="7">
    <source>
        <dbReference type="ARBA" id="ARBA00023209"/>
    </source>
</evidence>
<evidence type="ECO:0000256" key="12">
    <source>
        <dbReference type="ARBA" id="ARBA00080511"/>
    </source>
</evidence>
<evidence type="ECO:0000313" key="20">
    <source>
        <dbReference type="EMBL" id="HBK53985.1"/>
    </source>
</evidence>
<evidence type="ECO:0000256" key="8">
    <source>
        <dbReference type="ARBA" id="ARBA00023264"/>
    </source>
</evidence>
<evidence type="ECO:0000256" key="10">
    <source>
        <dbReference type="ARBA" id="ARBA00066687"/>
    </source>
</evidence>
<feature type="binding site" evidence="13">
    <location>
        <position position="137"/>
    </location>
    <ligand>
        <name>sn-glycerol 3-phosphate</name>
        <dbReference type="ChEBI" id="CHEBI:57597"/>
    </ligand>
</feature>
<dbReference type="InterPro" id="IPR006109">
    <property type="entry name" value="G3P_DH_NAD-dep_C"/>
</dbReference>
<feature type="binding site" evidence="13">
    <location>
        <position position="12"/>
    </location>
    <ligand>
        <name>NADPH</name>
        <dbReference type="ChEBI" id="CHEBI:57783"/>
    </ligand>
</feature>
<keyword evidence="2 13" id="KW-0444">Lipid biosynthesis</keyword>
<comment type="pathway">
    <text evidence="13">Membrane lipid metabolism; glycerophospholipid metabolism.</text>
</comment>
<comment type="catalytic activity">
    <reaction evidence="9">
        <text>sn-glycerol 3-phosphate + NADP(+) = dihydroxyacetone phosphate + NADPH + H(+)</text>
        <dbReference type="Rhea" id="RHEA:11096"/>
        <dbReference type="ChEBI" id="CHEBI:15378"/>
        <dbReference type="ChEBI" id="CHEBI:57597"/>
        <dbReference type="ChEBI" id="CHEBI:57642"/>
        <dbReference type="ChEBI" id="CHEBI:57783"/>
        <dbReference type="ChEBI" id="CHEBI:58349"/>
        <dbReference type="EC" id="1.1.1.94"/>
    </reaction>
    <physiologicalReaction direction="right-to-left" evidence="9">
        <dbReference type="Rhea" id="RHEA:11098"/>
    </physiologicalReaction>
</comment>
<keyword evidence="8 13" id="KW-1208">Phospholipid metabolism</keyword>
<dbReference type="Proteomes" id="UP000263273">
    <property type="component" value="Unassembled WGS sequence"/>
</dbReference>
<dbReference type="Gene3D" id="1.10.1040.10">
    <property type="entry name" value="N-(1-d-carboxylethyl)-l-norvaline Dehydrogenase, domain 2"/>
    <property type="match status" value="1"/>
</dbReference>
<dbReference type="Pfam" id="PF01210">
    <property type="entry name" value="NAD_Gly3P_dh_N"/>
    <property type="match status" value="1"/>
</dbReference>
<organism evidence="20 21">
    <name type="scientific">Syntrophomonas wolfei</name>
    <dbReference type="NCBI Taxonomy" id="863"/>
    <lineage>
        <taxon>Bacteria</taxon>
        <taxon>Bacillati</taxon>
        <taxon>Bacillota</taxon>
        <taxon>Clostridia</taxon>
        <taxon>Eubacteriales</taxon>
        <taxon>Syntrophomonadaceae</taxon>
        <taxon>Syntrophomonas</taxon>
    </lineage>
</organism>
<evidence type="ECO:0000256" key="3">
    <source>
        <dbReference type="ARBA" id="ARBA00022857"/>
    </source>
</evidence>
<evidence type="ECO:0000256" key="9">
    <source>
        <dbReference type="ARBA" id="ARBA00052716"/>
    </source>
</evidence>
<comment type="caution">
    <text evidence="20">The sequence shown here is derived from an EMBL/GenBank/DDBJ whole genome shotgun (WGS) entry which is preliminary data.</text>
</comment>
<feature type="binding site" evidence="15">
    <location>
        <begin position="256"/>
        <end position="257"/>
    </location>
    <ligand>
        <name>substrate</name>
    </ligand>
</feature>
<feature type="binding site" evidence="13">
    <location>
        <position position="192"/>
    </location>
    <ligand>
        <name>sn-glycerol 3-phosphate</name>
        <dbReference type="ChEBI" id="CHEBI:57597"/>
    </ligand>
</feature>
<keyword evidence="7 13" id="KW-0594">Phospholipid biosynthesis</keyword>
<evidence type="ECO:0000259" key="18">
    <source>
        <dbReference type="Pfam" id="PF01210"/>
    </source>
</evidence>
<feature type="binding site" evidence="13">
    <location>
        <position position="282"/>
    </location>
    <ligand>
        <name>NADPH</name>
        <dbReference type="ChEBI" id="CHEBI:57783"/>
    </ligand>
</feature>
<evidence type="ECO:0000256" key="6">
    <source>
        <dbReference type="ARBA" id="ARBA00023098"/>
    </source>
</evidence>
<keyword evidence="13" id="KW-0547">Nucleotide-binding</keyword>
<dbReference type="GO" id="GO:0046168">
    <property type="term" value="P:glycerol-3-phosphate catabolic process"/>
    <property type="evidence" value="ECO:0007669"/>
    <property type="project" value="InterPro"/>
</dbReference>
<dbReference type="PROSITE" id="PS00957">
    <property type="entry name" value="NAD_G3PDH"/>
    <property type="match status" value="1"/>
</dbReference>
<feature type="binding site" evidence="13">
    <location>
        <position position="256"/>
    </location>
    <ligand>
        <name>NADPH</name>
        <dbReference type="ChEBI" id="CHEBI:57783"/>
    </ligand>
</feature>
<dbReference type="EC" id="1.1.1.94" evidence="10 13"/>
<evidence type="ECO:0000256" key="14">
    <source>
        <dbReference type="PIRSR" id="PIRSR000114-1"/>
    </source>
</evidence>
<sequence length="343" mass="37519">MPKICILGSGSWGTAQALLLSSKGFQVILWGRVEDGVDSLQQERENRRFLPGIRLSDSIVATSDLAQALKGADMVVMAVPSQSLREVLEKARPYLEKDSCLVNTAKGLEISSGMRMSQVVEDVLGSQSRERFSVLSGPSHAEEVARNIPTAITAASYHKEIAFLVQDLYMTPFFRVYTNPDVAGVELGGALKNIIALGTGIASGLGYGDNTQAALLTRGLHEIIRMGEAMGGEARTFSGLSGIGDLVVTCSSRHSRNRQAGILVGQGYSLEETLMQIGMVVEGAHTIRVVHRLATQLKIDMPICTACYNVLYANRKARDEVDDLMRRQKKHEIEEIVKRKKEW</sequence>
<evidence type="ECO:0000256" key="16">
    <source>
        <dbReference type="PIRSR" id="PIRSR000114-3"/>
    </source>
</evidence>
<protein>
    <recommendedName>
        <fullName evidence="11 13">Glycerol-3-phosphate dehydrogenase [NAD(P)+]</fullName>
        <ecNumber evidence="10 13">1.1.1.94</ecNumber>
    </recommendedName>
    <alternativeName>
        <fullName evidence="13">NAD(P)(+)-dependent glycerol-3-phosphate dehydrogenase</fullName>
    </alternativeName>
    <alternativeName>
        <fullName evidence="12 13">NAD(P)H-dependent dihydroxyacetone-phosphate reductase</fullName>
    </alternativeName>
</protein>
<evidence type="ECO:0000256" key="17">
    <source>
        <dbReference type="RuleBase" id="RU000437"/>
    </source>
</evidence>
<dbReference type="Gene3D" id="3.40.50.720">
    <property type="entry name" value="NAD(P)-binding Rossmann-like Domain"/>
    <property type="match status" value="1"/>
</dbReference>
<comment type="function">
    <text evidence="13">Catalyzes the reduction of the glycolytic intermediate dihydroxyacetone phosphate (DHAP) to sn-glycerol 3-phosphate (G3P), the key precursor for phospholipid synthesis.</text>
</comment>
<feature type="binding site" evidence="13">
    <location>
        <position position="245"/>
    </location>
    <ligand>
        <name>sn-glycerol 3-phosphate</name>
        <dbReference type="ChEBI" id="CHEBI:57597"/>
    </ligand>
</feature>
<dbReference type="PRINTS" id="PR00077">
    <property type="entry name" value="GPDHDRGNASE"/>
</dbReference>
<dbReference type="GO" id="GO:0141152">
    <property type="term" value="F:glycerol-3-phosphate dehydrogenase (NAD+) activity"/>
    <property type="evidence" value="ECO:0007669"/>
    <property type="project" value="RHEA"/>
</dbReference>
<feature type="binding site" evidence="13">
    <location>
        <position position="141"/>
    </location>
    <ligand>
        <name>NADPH</name>
        <dbReference type="ChEBI" id="CHEBI:57783"/>
    </ligand>
</feature>
<dbReference type="SUPFAM" id="SSF51735">
    <property type="entry name" value="NAD(P)-binding Rossmann-fold domains"/>
    <property type="match status" value="1"/>
</dbReference>
<keyword evidence="3 13" id="KW-0521">NADP</keyword>
<evidence type="ECO:0000256" key="1">
    <source>
        <dbReference type="ARBA" id="ARBA00011009"/>
    </source>
</evidence>